<dbReference type="InterPro" id="IPR014710">
    <property type="entry name" value="RmlC-like_jellyroll"/>
</dbReference>
<dbReference type="InterPro" id="IPR047264">
    <property type="entry name" value="Cupin_HpaA-like_N"/>
</dbReference>
<evidence type="ECO:0000313" key="5">
    <source>
        <dbReference type="EMBL" id="UTW05209.1"/>
    </source>
</evidence>
<dbReference type="InterPro" id="IPR009057">
    <property type="entry name" value="Homeodomain-like_sf"/>
</dbReference>
<dbReference type="InterPro" id="IPR020449">
    <property type="entry name" value="Tscrpt_reg_AraC-type_HTH"/>
</dbReference>
<dbReference type="SMART" id="SM00342">
    <property type="entry name" value="HTH_ARAC"/>
    <property type="match status" value="1"/>
</dbReference>
<proteinExistence type="predicted"/>
<organism evidence="5 6">
    <name type="scientific">Amphritea atlantica</name>
    <dbReference type="NCBI Taxonomy" id="355243"/>
    <lineage>
        <taxon>Bacteria</taxon>
        <taxon>Pseudomonadati</taxon>
        <taxon>Pseudomonadota</taxon>
        <taxon>Gammaproteobacteria</taxon>
        <taxon>Oceanospirillales</taxon>
        <taxon>Oceanospirillaceae</taxon>
        <taxon>Amphritea</taxon>
    </lineage>
</organism>
<evidence type="ECO:0000256" key="3">
    <source>
        <dbReference type="ARBA" id="ARBA00023163"/>
    </source>
</evidence>
<sequence>MKHQQPIPTVHLYGQKELGVTPDLLHCEALIIRSKAHKFKIKPHRHHGLSQIFYLKRGHGEANIDGDPTTVKAPCLIVIGEMCIHDFLWSSDVEGSVLSVANPLLESIEKVLMKEQPVIRATLIMTVRREQPQLESILELIHYEYNHAPADSRALVLSSLIQLLAIWLERNAPQKVNTASQQSRSAEYFNQFMSLINRDFHSHRKVESYAAELGITAPYLNKVCQQLVEKSALQMVHERVLLEAKRSLIYTVQNISEIAYGLGFTDPAYFTRFFRRLTGLSPKQFREKQAADDQIRPTIR</sequence>
<dbReference type="PROSITE" id="PS01124">
    <property type="entry name" value="HTH_ARAC_FAMILY_2"/>
    <property type="match status" value="1"/>
</dbReference>
<reference evidence="5" key="1">
    <citation type="submission" date="2021-04" db="EMBL/GenBank/DDBJ databases">
        <title>Oceanospirillales bacteria with DddD are important DMSP degraders in coastal seawater.</title>
        <authorList>
            <person name="Liu J."/>
        </authorList>
    </citation>
    <scope>NUCLEOTIDE SEQUENCE</scope>
    <source>
        <strain evidence="5">GY6</strain>
    </source>
</reference>
<dbReference type="PANTHER" id="PTHR43280">
    <property type="entry name" value="ARAC-FAMILY TRANSCRIPTIONAL REGULATOR"/>
    <property type="match status" value="1"/>
</dbReference>
<evidence type="ECO:0000259" key="4">
    <source>
        <dbReference type="PROSITE" id="PS01124"/>
    </source>
</evidence>
<dbReference type="PRINTS" id="PR00032">
    <property type="entry name" value="HTHARAC"/>
</dbReference>
<dbReference type="Proteomes" id="UP001059950">
    <property type="component" value="Chromosome"/>
</dbReference>
<feature type="domain" description="HTH araC/xylS-type" evidence="4">
    <location>
        <begin position="190"/>
        <end position="288"/>
    </location>
</feature>
<keyword evidence="2" id="KW-0238">DNA-binding</keyword>
<dbReference type="EMBL" id="CP073344">
    <property type="protein sequence ID" value="UTW05209.1"/>
    <property type="molecule type" value="Genomic_DNA"/>
</dbReference>
<dbReference type="InterPro" id="IPR018060">
    <property type="entry name" value="HTH_AraC"/>
</dbReference>
<dbReference type="SUPFAM" id="SSF51182">
    <property type="entry name" value="RmlC-like cupins"/>
    <property type="match status" value="1"/>
</dbReference>
<keyword evidence="3" id="KW-0804">Transcription</keyword>
<dbReference type="InterPro" id="IPR011051">
    <property type="entry name" value="RmlC_Cupin_sf"/>
</dbReference>
<dbReference type="CDD" id="cd06999">
    <property type="entry name" value="cupin_HpaA-like_N"/>
    <property type="match status" value="1"/>
</dbReference>
<dbReference type="Pfam" id="PF12833">
    <property type="entry name" value="HTH_18"/>
    <property type="match status" value="1"/>
</dbReference>
<dbReference type="PANTHER" id="PTHR43280:SF32">
    <property type="entry name" value="TRANSCRIPTIONAL REGULATORY PROTEIN"/>
    <property type="match status" value="1"/>
</dbReference>
<gene>
    <name evidence="5" type="ORF">KDX31_09565</name>
</gene>
<keyword evidence="6" id="KW-1185">Reference proteome</keyword>
<evidence type="ECO:0000256" key="2">
    <source>
        <dbReference type="ARBA" id="ARBA00023125"/>
    </source>
</evidence>
<name>A0ABY5H0Y9_9GAMM</name>
<keyword evidence="1" id="KW-0805">Transcription regulation</keyword>
<accession>A0ABY5H0Y9</accession>
<protein>
    <submittedName>
        <fullName evidence="5">Helix-turn-helix domain-containing protein</fullName>
    </submittedName>
</protein>
<dbReference type="SUPFAM" id="SSF46689">
    <property type="entry name" value="Homeodomain-like"/>
    <property type="match status" value="1"/>
</dbReference>
<dbReference type="Gene3D" id="1.10.10.60">
    <property type="entry name" value="Homeodomain-like"/>
    <property type="match status" value="1"/>
</dbReference>
<dbReference type="Gene3D" id="2.60.120.10">
    <property type="entry name" value="Jelly Rolls"/>
    <property type="match status" value="1"/>
</dbReference>
<evidence type="ECO:0000256" key="1">
    <source>
        <dbReference type="ARBA" id="ARBA00023015"/>
    </source>
</evidence>
<evidence type="ECO:0000313" key="6">
    <source>
        <dbReference type="Proteomes" id="UP001059950"/>
    </source>
</evidence>